<reference evidence="3 4" key="1">
    <citation type="submission" date="2020-11" db="EMBL/GenBank/DDBJ databases">
        <title>Corynebacterium sp. ZJ-599.</title>
        <authorList>
            <person name="Zhou J."/>
        </authorList>
    </citation>
    <scope>NUCLEOTIDE SEQUENCE [LARGE SCALE GENOMIC DNA]</scope>
    <source>
        <strain evidence="3 4">ZJ-599</strain>
    </source>
</reference>
<keyword evidence="4" id="KW-1185">Reference proteome</keyword>
<keyword evidence="1" id="KW-0915">Sodium</keyword>
<evidence type="ECO:0000313" key="4">
    <source>
        <dbReference type="Proteomes" id="UP000594681"/>
    </source>
</evidence>
<keyword evidence="1" id="KW-0769">Symport</keyword>
<dbReference type="GO" id="GO:0005886">
    <property type="term" value="C:plasma membrane"/>
    <property type="evidence" value="ECO:0007669"/>
    <property type="project" value="UniProtKB-SubCell"/>
</dbReference>
<feature type="transmembrane region" description="Helical" evidence="1">
    <location>
        <begin position="286"/>
        <end position="305"/>
    </location>
</feature>
<keyword evidence="1" id="KW-1003">Cell membrane</keyword>
<protein>
    <recommendedName>
        <fullName evidence="1 2">Sodium/glutamate symporter</fullName>
    </recommendedName>
</protein>
<sequence>MTLELNLIQSAGFAVVVLLTGAWLRRRVRFFERFAIPSPVIGGFLFALINLALRQTEVLDVQFDVTLQSFFMVMFFTSVGYGASFKVLKAAGPKVMVFLILSTVLCFFQDLVAVLLAPLVGVSKDLALMTGSVSMTGGHGVSGAIAPLVEDFGVTGAQTVAYTAATFGLVAGSLMGGPLANRLILKRNLHHQASEEVHIDASILAHSQRRLRQDRILHAFVMILLAMFIGSFITDALNAWVSSFTDKAAFPLYLGTMLVAIAFRYLNDKYEQPEYQELVPTQEVEIVGNVGLNIFLAMALMNVRLWELAELAVPLLVLLVGQVVLMALWGYFVTFRVMGSNYDAAVLTAGQVGFGMGATPNGMANMESVTAKFRPSPLAFFVVPIVGGMFIDFTNLFIILGFLNFA</sequence>
<accession>A0A7T0KDU2</accession>
<dbReference type="KEGG" id="cliz:G7Y31_10630"/>
<keyword evidence="1" id="KW-0406">Ion transport</keyword>
<feature type="transmembrane region" description="Helical" evidence="1">
    <location>
        <begin position="248"/>
        <end position="266"/>
    </location>
</feature>
<evidence type="ECO:0000256" key="1">
    <source>
        <dbReference type="HAMAP-Rule" id="MF_02062"/>
    </source>
</evidence>
<keyword evidence="1" id="KW-0812">Transmembrane</keyword>
<proteinExistence type="inferred from homology"/>
<feature type="transmembrane region" description="Helical" evidence="1">
    <location>
        <begin position="95"/>
        <end position="120"/>
    </location>
</feature>
<dbReference type="Pfam" id="PF03616">
    <property type="entry name" value="Glt_symporter"/>
    <property type="match status" value="1"/>
</dbReference>
<feature type="transmembrane region" description="Helical" evidence="1">
    <location>
        <begin position="216"/>
        <end position="236"/>
    </location>
</feature>
<dbReference type="PANTHER" id="PTHR36178">
    <property type="entry name" value="SLR0625 PROTEIN"/>
    <property type="match status" value="1"/>
</dbReference>
<keyword evidence="1" id="KW-1133">Transmembrane helix</keyword>
<dbReference type="Proteomes" id="UP000594681">
    <property type="component" value="Chromosome"/>
</dbReference>
<keyword evidence="1" id="KW-0029">Amino-acid transport</keyword>
<feature type="transmembrane region" description="Helical" evidence="1">
    <location>
        <begin position="65"/>
        <end position="83"/>
    </location>
</feature>
<keyword evidence="1" id="KW-0813">Transport</keyword>
<evidence type="ECO:0000256" key="2">
    <source>
        <dbReference type="NCBIfam" id="TIGR00210"/>
    </source>
</evidence>
<organism evidence="3 4">
    <name type="scientific">Corynebacterium lizhenjunii</name>
    <dbReference type="NCBI Taxonomy" id="2709394"/>
    <lineage>
        <taxon>Bacteria</taxon>
        <taxon>Bacillati</taxon>
        <taxon>Actinomycetota</taxon>
        <taxon>Actinomycetes</taxon>
        <taxon>Mycobacteriales</taxon>
        <taxon>Corynebacteriaceae</taxon>
        <taxon>Corynebacterium</taxon>
    </lineage>
</organism>
<comment type="similarity">
    <text evidence="1">Belongs to the glutamate:Na(+) symporter (ESS) (TC 2.A.27) family.</text>
</comment>
<feature type="transmembrane region" description="Helical" evidence="1">
    <location>
        <begin position="311"/>
        <end position="332"/>
    </location>
</feature>
<feature type="transmembrane region" description="Helical" evidence="1">
    <location>
        <begin position="6"/>
        <end position="24"/>
    </location>
</feature>
<dbReference type="InterPro" id="IPR004445">
    <property type="entry name" value="GltS"/>
</dbReference>
<dbReference type="PANTHER" id="PTHR36178:SF1">
    <property type="entry name" value="SODIUM_GLUTAMATE SYMPORTER"/>
    <property type="match status" value="1"/>
</dbReference>
<keyword evidence="1" id="KW-0739">Sodium transport</keyword>
<dbReference type="AlphaFoldDB" id="A0A7T0KDU2"/>
<comment type="subcellular location">
    <subcellularLocation>
        <location evidence="1">Cell membrane</location>
        <topology evidence="1">Multi-pass membrane protein</topology>
    </subcellularLocation>
</comment>
<dbReference type="NCBIfam" id="TIGR00210">
    <property type="entry name" value="gltS"/>
    <property type="match status" value="1"/>
</dbReference>
<evidence type="ECO:0000313" key="3">
    <source>
        <dbReference type="EMBL" id="QPK78951.1"/>
    </source>
</evidence>
<dbReference type="GO" id="GO:0015501">
    <property type="term" value="F:glutamate:sodium symporter activity"/>
    <property type="evidence" value="ECO:0007669"/>
    <property type="project" value="UniProtKB-UniRule"/>
</dbReference>
<dbReference type="EMBL" id="CP064954">
    <property type="protein sequence ID" value="QPK78951.1"/>
    <property type="molecule type" value="Genomic_DNA"/>
</dbReference>
<feature type="transmembrane region" description="Helical" evidence="1">
    <location>
        <begin position="378"/>
        <end position="403"/>
    </location>
</feature>
<comment type="function">
    <text evidence="1">Catalyzes the sodium-dependent transport of glutamate.</text>
</comment>
<dbReference type="RefSeq" id="WP_165007364.1">
    <property type="nucleotide sequence ID" value="NZ_CP064954.1"/>
</dbReference>
<dbReference type="HAMAP" id="MF_02062">
    <property type="entry name" value="GltS"/>
    <property type="match status" value="1"/>
</dbReference>
<name>A0A7T0KDU2_9CORY</name>
<dbReference type="GO" id="GO:0015813">
    <property type="term" value="P:L-glutamate transmembrane transport"/>
    <property type="evidence" value="ECO:0007669"/>
    <property type="project" value="UniProtKB-UniRule"/>
</dbReference>
<feature type="transmembrane region" description="Helical" evidence="1">
    <location>
        <begin position="160"/>
        <end position="180"/>
    </location>
</feature>
<gene>
    <name evidence="3" type="primary">gltS</name>
    <name evidence="3" type="ORF">G7Y31_10630</name>
</gene>
<feature type="transmembrane region" description="Helical" evidence="1">
    <location>
        <begin position="36"/>
        <end position="53"/>
    </location>
</feature>
<keyword evidence="1" id="KW-0472">Membrane</keyword>